<evidence type="ECO:0000313" key="2">
    <source>
        <dbReference type="EMBL" id="MBC2608188.1"/>
    </source>
</evidence>
<reference evidence="2 3" key="1">
    <citation type="submission" date="2020-07" db="EMBL/GenBank/DDBJ databases">
        <authorList>
            <person name="Feng X."/>
        </authorList>
    </citation>
    <scope>NUCLEOTIDE SEQUENCE [LARGE SCALE GENOMIC DNA]</scope>
    <source>
        <strain evidence="2 3">JCM23202</strain>
    </source>
</reference>
<feature type="chain" id="PRO_5031055616" evidence="1">
    <location>
        <begin position="24"/>
        <end position="125"/>
    </location>
</feature>
<keyword evidence="3" id="KW-1185">Reference proteome</keyword>
<name>A0A7X1BBW2_9BACT</name>
<feature type="signal peptide" evidence="1">
    <location>
        <begin position="1"/>
        <end position="23"/>
    </location>
</feature>
<protein>
    <submittedName>
        <fullName evidence="2">Uncharacterized protein</fullName>
    </submittedName>
</protein>
<dbReference type="RefSeq" id="WP_185662039.1">
    <property type="nucleotide sequence ID" value="NZ_CAWPOO010000013.1"/>
</dbReference>
<accession>A0A7X1BBW2</accession>
<keyword evidence="1" id="KW-0732">Signal</keyword>
<comment type="caution">
    <text evidence="2">The sequence shown here is derived from an EMBL/GenBank/DDBJ whole genome shotgun (WGS) entry which is preliminary data.</text>
</comment>
<dbReference type="EMBL" id="JACHVC010000013">
    <property type="protein sequence ID" value="MBC2608188.1"/>
    <property type="molecule type" value="Genomic_DNA"/>
</dbReference>
<evidence type="ECO:0000313" key="3">
    <source>
        <dbReference type="Proteomes" id="UP000526501"/>
    </source>
</evidence>
<proteinExistence type="predicted"/>
<dbReference type="AlphaFoldDB" id="A0A7X1BBW2"/>
<evidence type="ECO:0000256" key="1">
    <source>
        <dbReference type="SAM" id="SignalP"/>
    </source>
</evidence>
<dbReference type="Proteomes" id="UP000526501">
    <property type="component" value="Unassembled WGS sequence"/>
</dbReference>
<organism evidence="2 3">
    <name type="scientific">Pelagicoccus albus</name>
    <dbReference type="NCBI Taxonomy" id="415222"/>
    <lineage>
        <taxon>Bacteria</taxon>
        <taxon>Pseudomonadati</taxon>
        <taxon>Verrucomicrobiota</taxon>
        <taxon>Opitutia</taxon>
        <taxon>Puniceicoccales</taxon>
        <taxon>Pelagicoccaceae</taxon>
        <taxon>Pelagicoccus</taxon>
    </lineage>
</organism>
<sequence length="125" mass="13895">MKILVRYASYVLLLLLLCNQSKGSDQNVILSGTASSDGSSEVAKWRTSGGREMVSAQPKRLSEFHWNAHFHILRASPGFWTVYYFADEYKSKERPFDVSDSGPIAGAMGACLLFLAILGKQAFRE</sequence>
<gene>
    <name evidence="2" type="ORF">H5P27_19185</name>
</gene>